<evidence type="ECO:0000313" key="3">
    <source>
        <dbReference type="Proteomes" id="UP001589693"/>
    </source>
</evidence>
<gene>
    <name evidence="2" type="ORF">ACFFQA_27825</name>
</gene>
<organism evidence="2 3">
    <name type="scientific">Allokutzneria oryzae</name>
    <dbReference type="NCBI Taxonomy" id="1378989"/>
    <lineage>
        <taxon>Bacteria</taxon>
        <taxon>Bacillati</taxon>
        <taxon>Actinomycetota</taxon>
        <taxon>Actinomycetes</taxon>
        <taxon>Pseudonocardiales</taxon>
        <taxon>Pseudonocardiaceae</taxon>
        <taxon>Allokutzneria</taxon>
    </lineage>
</organism>
<keyword evidence="3" id="KW-1185">Reference proteome</keyword>
<accession>A0ABV6A3N7</accession>
<name>A0ABV6A3N7_9PSEU</name>
<comment type="caution">
    <text evidence="2">The sequence shown here is derived from an EMBL/GenBank/DDBJ whole genome shotgun (WGS) entry which is preliminary data.</text>
</comment>
<reference evidence="2 3" key="1">
    <citation type="submission" date="2024-09" db="EMBL/GenBank/DDBJ databases">
        <authorList>
            <person name="Sun Q."/>
            <person name="Mori K."/>
        </authorList>
    </citation>
    <scope>NUCLEOTIDE SEQUENCE [LARGE SCALE GENOMIC DNA]</scope>
    <source>
        <strain evidence="2 3">TBRC 7907</strain>
    </source>
</reference>
<protein>
    <submittedName>
        <fullName evidence="2">Uncharacterized protein</fullName>
    </submittedName>
</protein>
<proteinExistence type="predicted"/>
<evidence type="ECO:0000313" key="2">
    <source>
        <dbReference type="EMBL" id="MFB9907762.1"/>
    </source>
</evidence>
<dbReference type="EMBL" id="JBHLZU010000024">
    <property type="protein sequence ID" value="MFB9907762.1"/>
    <property type="molecule type" value="Genomic_DNA"/>
</dbReference>
<dbReference type="RefSeq" id="WP_377858517.1">
    <property type="nucleotide sequence ID" value="NZ_JBHLZU010000024.1"/>
</dbReference>
<sequence length="80" mass="8763">MCATAPRSSRTPIGAALAFYGPERGHPGVHSPHRGYWYFGASTTLYVGGSQAQISQHFDRDRGQRSRAPQQRAGHVRLAL</sequence>
<evidence type="ECO:0000256" key="1">
    <source>
        <dbReference type="SAM" id="MobiDB-lite"/>
    </source>
</evidence>
<dbReference type="Proteomes" id="UP001589693">
    <property type="component" value="Unassembled WGS sequence"/>
</dbReference>
<feature type="region of interest" description="Disordered" evidence="1">
    <location>
        <begin position="53"/>
        <end position="80"/>
    </location>
</feature>